<evidence type="ECO:0000313" key="10">
    <source>
        <dbReference type="EMBL" id="OGG49024.1"/>
    </source>
</evidence>
<evidence type="ECO:0000256" key="3">
    <source>
        <dbReference type="ARBA" id="ARBA00022448"/>
    </source>
</evidence>
<keyword evidence="4" id="KW-1134">Transmembrane beta strand</keyword>
<evidence type="ECO:0000256" key="8">
    <source>
        <dbReference type="SAM" id="Coils"/>
    </source>
</evidence>
<keyword evidence="6" id="KW-0472">Membrane</keyword>
<accession>A0A1F6CID4</accession>
<evidence type="ECO:0000256" key="2">
    <source>
        <dbReference type="ARBA" id="ARBA00007613"/>
    </source>
</evidence>
<comment type="subcellular location">
    <subcellularLocation>
        <location evidence="1">Cell outer membrane</location>
    </subcellularLocation>
</comment>
<evidence type="ECO:0000256" key="4">
    <source>
        <dbReference type="ARBA" id="ARBA00022452"/>
    </source>
</evidence>
<keyword evidence="3" id="KW-0813">Transport</keyword>
<feature type="chain" id="PRO_5009523385" description="Transporter" evidence="9">
    <location>
        <begin position="25"/>
        <end position="453"/>
    </location>
</feature>
<sequence>MRLGRLLFALTVLAQGVLTHPVTAQEAQDSLALKDCVEIALKNNAEIINARYNVDISDVAVQSAKGALLPRISTSYGANKAVTGPRITGQIIDPATGQVISAAGQSVVSGSQSVGANLSMTIYDANTLSSIAASRANHRATEQTFQNTRLTTVQTVKQRFFQVLQAEKLLNLNKESVRVAEESLRRAQTMYEIGSAPVSDVLTARSNLESRKVTVITQQNAVDIAKSNLAFTLGIDVNQPIRLKEDTLAVRPIGMAYEQALRRALDRRPDLKARKFSLEQNRRQLEGTKSQIRRPTVSLSAGYGWGTQNTPFRGIEDLFLQNYNYTFGLSIQMPIFNGLSTENTIRQRKLQYLQSVEQLRRDERQVALSVKQALLNLDRSRQQIDAENEAVKAAEEDFRLAEERYNFGAGTILERLQAQERMFAAKNRYINATYGYQQELANLEAAIGGLEEE</sequence>
<dbReference type="Gene3D" id="1.20.1600.10">
    <property type="entry name" value="Outer membrane efflux proteins (OEP)"/>
    <property type="match status" value="1"/>
</dbReference>
<dbReference type="GO" id="GO:0015288">
    <property type="term" value="F:porin activity"/>
    <property type="evidence" value="ECO:0007669"/>
    <property type="project" value="TreeGrafter"/>
</dbReference>
<proteinExistence type="inferred from homology"/>
<dbReference type="InterPro" id="IPR051906">
    <property type="entry name" value="TolC-like"/>
</dbReference>
<dbReference type="PIRSF" id="PIRSF001892">
    <property type="entry name" value="CyaE"/>
    <property type="match status" value="1"/>
</dbReference>
<dbReference type="GO" id="GO:0009279">
    <property type="term" value="C:cell outer membrane"/>
    <property type="evidence" value="ECO:0007669"/>
    <property type="project" value="UniProtKB-SubCell"/>
</dbReference>
<evidence type="ECO:0000256" key="9">
    <source>
        <dbReference type="SAM" id="SignalP"/>
    </source>
</evidence>
<dbReference type="PANTHER" id="PTHR30026:SF20">
    <property type="entry name" value="OUTER MEMBRANE PROTEIN TOLC"/>
    <property type="match status" value="1"/>
</dbReference>
<keyword evidence="5" id="KW-0812">Transmembrane</keyword>
<evidence type="ECO:0000256" key="6">
    <source>
        <dbReference type="ARBA" id="ARBA00023136"/>
    </source>
</evidence>
<evidence type="ECO:0000256" key="1">
    <source>
        <dbReference type="ARBA" id="ARBA00004442"/>
    </source>
</evidence>
<dbReference type="GO" id="GO:0015562">
    <property type="term" value="F:efflux transmembrane transporter activity"/>
    <property type="evidence" value="ECO:0007669"/>
    <property type="project" value="InterPro"/>
</dbReference>
<dbReference type="EMBL" id="MFKF01000240">
    <property type="protein sequence ID" value="OGG49024.1"/>
    <property type="molecule type" value="Genomic_DNA"/>
</dbReference>
<evidence type="ECO:0000256" key="7">
    <source>
        <dbReference type="ARBA" id="ARBA00023237"/>
    </source>
</evidence>
<keyword evidence="8" id="KW-0175">Coiled coil</keyword>
<dbReference type="Proteomes" id="UP000178606">
    <property type="component" value="Unassembled WGS sequence"/>
</dbReference>
<comment type="caution">
    <text evidence="10">The sequence shown here is derived from an EMBL/GenBank/DDBJ whole genome shotgun (WGS) entry which is preliminary data.</text>
</comment>
<feature type="signal peptide" evidence="9">
    <location>
        <begin position="1"/>
        <end position="24"/>
    </location>
</feature>
<gene>
    <name evidence="10" type="ORF">A3F84_14405</name>
</gene>
<protein>
    <recommendedName>
        <fullName evidence="12">Transporter</fullName>
    </recommendedName>
</protein>
<feature type="coiled-coil region" evidence="8">
    <location>
        <begin position="370"/>
        <end position="404"/>
    </location>
</feature>
<dbReference type="AlphaFoldDB" id="A0A1F6CID4"/>
<dbReference type="InterPro" id="IPR028351">
    <property type="entry name" value="CyaE"/>
</dbReference>
<organism evidence="10 11">
    <name type="scientific">Handelsmanbacteria sp. (strain RIFCSPLOWO2_12_FULL_64_10)</name>
    <dbReference type="NCBI Taxonomy" id="1817868"/>
    <lineage>
        <taxon>Bacteria</taxon>
        <taxon>Candidatus Handelsmaniibacteriota</taxon>
    </lineage>
</organism>
<reference evidence="10 11" key="1">
    <citation type="journal article" date="2016" name="Nat. Commun.">
        <title>Thousands of microbial genomes shed light on interconnected biogeochemical processes in an aquifer system.</title>
        <authorList>
            <person name="Anantharaman K."/>
            <person name="Brown C.T."/>
            <person name="Hug L.A."/>
            <person name="Sharon I."/>
            <person name="Castelle C.J."/>
            <person name="Probst A.J."/>
            <person name="Thomas B.C."/>
            <person name="Singh A."/>
            <person name="Wilkins M.J."/>
            <person name="Karaoz U."/>
            <person name="Brodie E.L."/>
            <person name="Williams K.H."/>
            <person name="Hubbard S.S."/>
            <person name="Banfield J.F."/>
        </authorList>
    </citation>
    <scope>NUCLEOTIDE SEQUENCE [LARGE SCALE GENOMIC DNA]</scope>
    <source>
        <strain evidence="11">RIFCSPLOWO2_12_FULL_64_10</strain>
    </source>
</reference>
<comment type="similarity">
    <text evidence="2">Belongs to the outer membrane factor (OMF) (TC 1.B.17) family.</text>
</comment>
<keyword evidence="7" id="KW-0998">Cell outer membrane</keyword>
<dbReference type="SUPFAM" id="SSF56954">
    <property type="entry name" value="Outer membrane efflux proteins (OEP)"/>
    <property type="match status" value="1"/>
</dbReference>
<dbReference type="Pfam" id="PF02321">
    <property type="entry name" value="OEP"/>
    <property type="match status" value="2"/>
</dbReference>
<name>A0A1F6CID4_HANXR</name>
<evidence type="ECO:0008006" key="12">
    <source>
        <dbReference type="Google" id="ProtNLM"/>
    </source>
</evidence>
<dbReference type="InterPro" id="IPR003423">
    <property type="entry name" value="OMP_efflux"/>
</dbReference>
<evidence type="ECO:0000313" key="11">
    <source>
        <dbReference type="Proteomes" id="UP000178606"/>
    </source>
</evidence>
<dbReference type="PANTHER" id="PTHR30026">
    <property type="entry name" value="OUTER MEMBRANE PROTEIN TOLC"/>
    <property type="match status" value="1"/>
</dbReference>
<dbReference type="GO" id="GO:1990281">
    <property type="term" value="C:efflux pump complex"/>
    <property type="evidence" value="ECO:0007669"/>
    <property type="project" value="TreeGrafter"/>
</dbReference>
<keyword evidence="9" id="KW-0732">Signal</keyword>
<evidence type="ECO:0000256" key="5">
    <source>
        <dbReference type="ARBA" id="ARBA00022692"/>
    </source>
</evidence>